<feature type="domain" description="Glycoside hydrolase family 2 catalytic" evidence="5">
    <location>
        <begin position="318"/>
        <end position="500"/>
    </location>
</feature>
<dbReference type="SUPFAM" id="SSF49303">
    <property type="entry name" value="beta-Galactosidase/glucuronidase domain"/>
    <property type="match status" value="1"/>
</dbReference>
<dbReference type="GO" id="GO:0004553">
    <property type="term" value="F:hydrolase activity, hydrolyzing O-glycosyl compounds"/>
    <property type="evidence" value="ECO:0007669"/>
    <property type="project" value="InterPro"/>
</dbReference>
<dbReference type="InterPro" id="IPR040605">
    <property type="entry name" value="Glyco_hydro2_dom5"/>
</dbReference>
<dbReference type="InterPro" id="IPR006103">
    <property type="entry name" value="Glyco_hydro_2_cat"/>
</dbReference>
<feature type="domain" description="Glycoside hydrolase family 2" evidence="8">
    <location>
        <begin position="728"/>
        <end position="811"/>
    </location>
</feature>
<dbReference type="Gene3D" id="2.60.40.10">
    <property type="entry name" value="Immunoglobulins"/>
    <property type="match status" value="3"/>
</dbReference>
<evidence type="ECO:0000259" key="6">
    <source>
        <dbReference type="Pfam" id="PF02837"/>
    </source>
</evidence>
<dbReference type="InterPro" id="IPR013783">
    <property type="entry name" value="Ig-like_fold"/>
</dbReference>
<organism evidence="9 10">
    <name type="scientific">Sphingobacterium allocomposti</name>
    <dbReference type="NCBI Taxonomy" id="415956"/>
    <lineage>
        <taxon>Bacteria</taxon>
        <taxon>Pseudomonadati</taxon>
        <taxon>Bacteroidota</taxon>
        <taxon>Sphingobacteriia</taxon>
        <taxon>Sphingobacteriales</taxon>
        <taxon>Sphingobacteriaceae</taxon>
        <taxon>Sphingobacterium</taxon>
    </lineage>
</organism>
<dbReference type="Gene3D" id="2.60.120.260">
    <property type="entry name" value="Galactose-binding domain-like"/>
    <property type="match status" value="1"/>
</dbReference>
<gene>
    <name evidence="9" type="ORF">BC792_10939</name>
</gene>
<dbReference type="InterPro" id="IPR036156">
    <property type="entry name" value="Beta-gal/glucu_dom_sf"/>
</dbReference>
<dbReference type="SUPFAM" id="SSF51445">
    <property type="entry name" value="(Trans)glycosidases"/>
    <property type="match status" value="1"/>
</dbReference>
<dbReference type="Pfam" id="PF00703">
    <property type="entry name" value="Glyco_hydro_2"/>
    <property type="match status" value="1"/>
</dbReference>
<evidence type="ECO:0000259" key="7">
    <source>
        <dbReference type="Pfam" id="PF16355"/>
    </source>
</evidence>
<evidence type="ECO:0000259" key="8">
    <source>
        <dbReference type="Pfam" id="PF18565"/>
    </source>
</evidence>
<evidence type="ECO:0000256" key="2">
    <source>
        <dbReference type="ARBA" id="ARBA00022801"/>
    </source>
</evidence>
<dbReference type="InterPro" id="IPR006102">
    <property type="entry name" value="Ig-like_GH2"/>
</dbReference>
<dbReference type="InterPro" id="IPR017853">
    <property type="entry name" value="GH"/>
</dbReference>
<dbReference type="Pfam" id="PF16355">
    <property type="entry name" value="DUF4982"/>
    <property type="match status" value="1"/>
</dbReference>
<evidence type="ECO:0000256" key="3">
    <source>
        <dbReference type="ARBA" id="ARBA00023295"/>
    </source>
</evidence>
<feature type="domain" description="DUF4982" evidence="7">
    <location>
        <begin position="644"/>
        <end position="702"/>
    </location>
</feature>
<dbReference type="AlphaFoldDB" id="A0A5S5DIP1"/>
<dbReference type="PRINTS" id="PR00132">
    <property type="entry name" value="GLHYDRLASE2"/>
</dbReference>
<feature type="domain" description="Glycosyl hydrolases family 2 sugar binding" evidence="6">
    <location>
        <begin position="107"/>
        <end position="200"/>
    </location>
</feature>
<dbReference type="Proteomes" id="UP000325105">
    <property type="component" value="Unassembled WGS sequence"/>
</dbReference>
<keyword evidence="10" id="KW-1185">Reference proteome</keyword>
<dbReference type="InterPro" id="IPR008979">
    <property type="entry name" value="Galactose-bd-like_sf"/>
</dbReference>
<reference evidence="9 10" key="1">
    <citation type="submission" date="2019-07" db="EMBL/GenBank/DDBJ databases">
        <title>Genomic Encyclopedia of Archaeal and Bacterial Type Strains, Phase II (KMG-II): from individual species to whole genera.</title>
        <authorList>
            <person name="Goeker M."/>
        </authorList>
    </citation>
    <scope>NUCLEOTIDE SEQUENCE [LARGE SCALE GENOMIC DNA]</scope>
    <source>
        <strain evidence="9 10">DSM 18850</strain>
    </source>
</reference>
<dbReference type="InterPro" id="IPR023232">
    <property type="entry name" value="Glyco_hydro_2_AS"/>
</dbReference>
<dbReference type="InterPro" id="IPR006101">
    <property type="entry name" value="Glyco_hydro_2"/>
</dbReference>
<dbReference type="Pfam" id="PF18565">
    <property type="entry name" value="Glyco_hydro2_C5"/>
    <property type="match status" value="1"/>
</dbReference>
<accession>A0A5S5DIP1</accession>
<dbReference type="InterPro" id="IPR032311">
    <property type="entry name" value="DUF4982"/>
</dbReference>
<keyword evidence="3" id="KW-0326">Glycosidase</keyword>
<name>A0A5S5DIP1_9SPHI</name>
<evidence type="ECO:0000256" key="1">
    <source>
        <dbReference type="ARBA" id="ARBA00007401"/>
    </source>
</evidence>
<dbReference type="Gene3D" id="3.20.20.80">
    <property type="entry name" value="Glycosidases"/>
    <property type="match status" value="1"/>
</dbReference>
<comment type="caution">
    <text evidence="9">The sequence shown here is derived from an EMBL/GenBank/DDBJ whole genome shotgun (WGS) entry which is preliminary data.</text>
</comment>
<sequence>MSMIFFRCVCFLRTLGAQRTATIVRAVKVFCGLFLIAHIGCVYGQSRKTIDFNDGWRFKLADELQFRRPDFSDQTWQPVVLPHDWSILSDFGADFPAGNAGGALPGGTGWYRKTFHIAETDKGRNVRIDFGGAYRYTEVWINGHYLGKHSNGYLSFGYDLTPYLRYGERENAIAVRVDNSQQPNSRWYSGSGIYRDVQLTFTDHVHMEKDETFVTTPVATEEKGTIRVRTTLRNPREERVSLQLRVFDRDGRVVAEKTASVKGIHIDETIDVLRPALWDVASPNLYRLELLVQSAKGAEIDRLAYKIGFRTIHFDVNGGFSLNGKHLKILGVCLHHDLGALGAAFNKSAAKRQLLIMKDMGANAIRTAHNPPATELLDLCDELGLLVYNEAYDMWQKRKTKFDYHLDFKEHHIADLQAFIKRDRNHPSVILWSIGNEIREQFDSTGIALTREMAAVVKQLDDTRPVTAALTETNYDKNFIAQAKALDVLGFNYKYEDYDKLPKEFAGVPLIASETTSGLQTRDVYDPLHDTIQFWPASSKDKFVTNGNPDFTVSAYDNVAAYWGTSHERAWLEVKKRDFLGGIFVWTGFDYLGEPVPYPFPARSSYYGIVDLAGFPKDVYYMYQSEWTDKDVLHVLPHWNWSTGDTVDVWAYYNKAEDVELFLNGKSLGKARKTDERLHAEWKVPFEAGELKVVKYRNGRPVQETVRRTAGQAAKLQAKVAYERFRTGDPRDLYFITVELVDEAGIPVVGQDMELTFTTEGPCEVVGTDNGYQADLTGLTSSNRKTYKGKALAVVRKKENAGKGVLRVKSTLGETKIELPQL</sequence>
<proteinExistence type="inferred from homology"/>
<dbReference type="PANTHER" id="PTHR42732">
    <property type="entry name" value="BETA-GALACTOSIDASE"/>
    <property type="match status" value="1"/>
</dbReference>
<evidence type="ECO:0000259" key="4">
    <source>
        <dbReference type="Pfam" id="PF00703"/>
    </source>
</evidence>
<dbReference type="PANTHER" id="PTHR42732:SF1">
    <property type="entry name" value="BETA-MANNOSIDASE"/>
    <property type="match status" value="1"/>
</dbReference>
<dbReference type="SUPFAM" id="SSF49785">
    <property type="entry name" value="Galactose-binding domain-like"/>
    <property type="match status" value="1"/>
</dbReference>
<dbReference type="RefSeq" id="WP_211357500.1">
    <property type="nucleotide sequence ID" value="NZ_VNHX01000009.1"/>
</dbReference>
<evidence type="ECO:0000313" key="10">
    <source>
        <dbReference type="Proteomes" id="UP000325105"/>
    </source>
</evidence>
<dbReference type="InterPro" id="IPR051913">
    <property type="entry name" value="GH2_Domain-Containing"/>
</dbReference>
<dbReference type="Pfam" id="PF02837">
    <property type="entry name" value="Glyco_hydro_2_N"/>
    <property type="match status" value="1"/>
</dbReference>
<dbReference type="GO" id="GO:0005975">
    <property type="term" value="P:carbohydrate metabolic process"/>
    <property type="evidence" value="ECO:0007669"/>
    <property type="project" value="InterPro"/>
</dbReference>
<protein>
    <submittedName>
        <fullName evidence="9">Beta-galactosidase</fullName>
    </submittedName>
</protein>
<dbReference type="PROSITE" id="PS00608">
    <property type="entry name" value="GLYCOSYL_HYDROL_F2_2"/>
    <property type="match status" value="1"/>
</dbReference>
<evidence type="ECO:0000259" key="5">
    <source>
        <dbReference type="Pfam" id="PF02836"/>
    </source>
</evidence>
<keyword evidence="2" id="KW-0378">Hydrolase</keyword>
<dbReference type="EMBL" id="VNHX01000009">
    <property type="protein sequence ID" value="TYP95843.1"/>
    <property type="molecule type" value="Genomic_DNA"/>
</dbReference>
<dbReference type="InterPro" id="IPR006104">
    <property type="entry name" value="Glyco_hydro_2_N"/>
</dbReference>
<comment type="similarity">
    <text evidence="1">Belongs to the glycosyl hydrolase 2 family.</text>
</comment>
<dbReference type="Pfam" id="PF02836">
    <property type="entry name" value="Glyco_hydro_2_C"/>
    <property type="match status" value="1"/>
</dbReference>
<evidence type="ECO:0000313" key="9">
    <source>
        <dbReference type="EMBL" id="TYP95843.1"/>
    </source>
</evidence>
<feature type="domain" description="Glycoside hydrolase family 2 immunoglobulin-like beta-sandwich" evidence="4">
    <location>
        <begin position="211"/>
        <end position="310"/>
    </location>
</feature>